<dbReference type="EMBL" id="CABVPL010000036">
    <property type="protein sequence ID" value="VWB90970.1"/>
    <property type="molecule type" value="Genomic_DNA"/>
</dbReference>
<evidence type="ECO:0000256" key="1">
    <source>
        <dbReference type="SAM" id="MobiDB-lite"/>
    </source>
</evidence>
<dbReference type="Proteomes" id="UP000494222">
    <property type="component" value="Unassembled WGS sequence"/>
</dbReference>
<gene>
    <name evidence="2" type="ORF">BLA24064_04323</name>
</gene>
<evidence type="ECO:0000313" key="2">
    <source>
        <dbReference type="EMBL" id="VWB90970.1"/>
    </source>
</evidence>
<feature type="region of interest" description="Disordered" evidence="1">
    <location>
        <begin position="159"/>
        <end position="179"/>
    </location>
</feature>
<name>A0A6P2N9E5_9BURK</name>
<sequence>MAPPPTWLSGFKLPGFTGQSRDKGDNAIIDNSTELDSSAKAGPLISPLGAQRAVEAIITALTPGWLQQMMNDPLTMAGYKPNQGGVGNMGAFFDMPGFGSDLSGASQKTNYRYQGQAVYKATSNTGSISKGDLFYLDGSHMNHLEVFDGNGNFKKVVNLDGSENSDKTDAGQGRRIKVK</sequence>
<evidence type="ECO:0000313" key="3">
    <source>
        <dbReference type="Proteomes" id="UP000494222"/>
    </source>
</evidence>
<reference evidence="2 3" key="1">
    <citation type="submission" date="2019-09" db="EMBL/GenBank/DDBJ databases">
        <authorList>
            <person name="Depoorter E."/>
        </authorList>
    </citation>
    <scope>NUCLEOTIDE SEQUENCE [LARGE SCALE GENOMIC DNA]</scope>
    <source>
        <strain evidence="2">LMG 24064</strain>
    </source>
</reference>
<accession>A0A6P2N9E5</accession>
<proteinExistence type="predicted"/>
<protein>
    <submittedName>
        <fullName evidence="2">Uncharacterized protein</fullName>
    </submittedName>
</protein>
<organism evidence="2 3">
    <name type="scientific">Burkholderia latens</name>
    <dbReference type="NCBI Taxonomy" id="488446"/>
    <lineage>
        <taxon>Bacteria</taxon>
        <taxon>Pseudomonadati</taxon>
        <taxon>Pseudomonadota</taxon>
        <taxon>Betaproteobacteria</taxon>
        <taxon>Burkholderiales</taxon>
        <taxon>Burkholderiaceae</taxon>
        <taxon>Burkholderia</taxon>
        <taxon>Burkholderia cepacia complex</taxon>
    </lineage>
</organism>
<dbReference type="AlphaFoldDB" id="A0A6P2N9E5"/>